<accession>A0ABN7RP39</accession>
<comment type="caution">
    <text evidence="1">The sequence shown here is derived from an EMBL/GenBank/DDBJ whole genome shotgun (WGS) entry which is preliminary data.</text>
</comment>
<sequence length="25" mass="2900">MTLETPSIAGGHFFFDKLEDLRYVI</sequence>
<proteinExistence type="predicted"/>
<evidence type="ECO:0000313" key="2">
    <source>
        <dbReference type="Proteomes" id="UP000681526"/>
    </source>
</evidence>
<reference evidence="1 2" key="1">
    <citation type="submission" date="2021-04" db="EMBL/GenBank/DDBJ databases">
        <authorList>
            <person name="Rakotoarivonina H."/>
        </authorList>
    </citation>
    <scope>NUCLEOTIDE SEQUENCE [LARGE SCALE GENOMIC DNA]</scope>
    <source>
        <strain evidence="1 2">XE</strain>
    </source>
</reference>
<dbReference type="Proteomes" id="UP000681526">
    <property type="component" value="Unassembled WGS sequence"/>
</dbReference>
<evidence type="ECO:0000313" key="1">
    <source>
        <dbReference type="EMBL" id="CAG5078143.1"/>
    </source>
</evidence>
<protein>
    <submittedName>
        <fullName evidence="1">Uncharacterized protein</fullName>
    </submittedName>
</protein>
<gene>
    <name evidence="1" type="primary">txxe 684</name>
    <name evidence="1" type="ORF">TXXE_02045</name>
</gene>
<name>A0ABN7RP39_THEXY</name>
<organism evidence="1 2">
    <name type="scientific">Thermobacillus xylanilyticus</name>
    <dbReference type="NCBI Taxonomy" id="76633"/>
    <lineage>
        <taxon>Bacteria</taxon>
        <taxon>Bacillati</taxon>
        <taxon>Bacillota</taxon>
        <taxon>Bacilli</taxon>
        <taxon>Bacillales</taxon>
        <taxon>Paenibacillaceae</taxon>
        <taxon>Thermobacillus</taxon>
    </lineage>
</organism>
<dbReference type="EMBL" id="CAJRAY010000007">
    <property type="protein sequence ID" value="CAG5078143.1"/>
    <property type="molecule type" value="Genomic_DNA"/>
</dbReference>
<keyword evidence="2" id="KW-1185">Reference proteome</keyword>